<evidence type="ECO:0000256" key="1">
    <source>
        <dbReference type="ARBA" id="ARBA00000085"/>
    </source>
</evidence>
<dbReference type="SUPFAM" id="SSF55874">
    <property type="entry name" value="ATPase domain of HSP90 chaperone/DNA topoisomerase II/histidine kinase"/>
    <property type="match status" value="1"/>
</dbReference>
<evidence type="ECO:0000256" key="5">
    <source>
        <dbReference type="ARBA" id="ARBA00022741"/>
    </source>
</evidence>
<evidence type="ECO:0000256" key="6">
    <source>
        <dbReference type="ARBA" id="ARBA00022777"/>
    </source>
</evidence>
<dbReference type="InterPro" id="IPR003594">
    <property type="entry name" value="HATPase_dom"/>
</dbReference>
<evidence type="ECO:0000256" key="9">
    <source>
        <dbReference type="SAM" id="Phobius"/>
    </source>
</evidence>
<keyword evidence="13" id="KW-1185">Reference proteome</keyword>
<evidence type="ECO:0000259" key="10">
    <source>
        <dbReference type="Pfam" id="PF02518"/>
    </source>
</evidence>
<feature type="domain" description="Histidine kinase/HSP90-like ATPase" evidence="10">
    <location>
        <begin position="166"/>
        <end position="280"/>
    </location>
</feature>
<dbReference type="Pfam" id="PF02518">
    <property type="entry name" value="HATPase_c"/>
    <property type="match status" value="1"/>
</dbReference>
<protein>
    <recommendedName>
        <fullName evidence="2">histidine kinase</fullName>
        <ecNumber evidence="2">2.7.13.3</ecNumber>
    </recommendedName>
</protein>
<dbReference type="RefSeq" id="WP_191281846.1">
    <property type="nucleotide sequence ID" value="NZ_BNAI01000001.1"/>
</dbReference>
<dbReference type="EMBL" id="BNAI01000001">
    <property type="protein sequence ID" value="GHF07817.1"/>
    <property type="molecule type" value="Genomic_DNA"/>
</dbReference>
<dbReference type="GO" id="GO:0046983">
    <property type="term" value="F:protein dimerization activity"/>
    <property type="evidence" value="ECO:0007669"/>
    <property type="project" value="InterPro"/>
</dbReference>
<dbReference type="InterPro" id="IPR050482">
    <property type="entry name" value="Sensor_HK_TwoCompSys"/>
</dbReference>
<keyword evidence="9" id="KW-0812">Transmembrane</keyword>
<dbReference type="Proteomes" id="UP000617531">
    <property type="component" value="Unassembled WGS sequence"/>
</dbReference>
<evidence type="ECO:0000256" key="8">
    <source>
        <dbReference type="ARBA" id="ARBA00023012"/>
    </source>
</evidence>
<keyword evidence="4" id="KW-0808">Transferase</keyword>
<name>A0A8J3LYU2_9MICO</name>
<proteinExistence type="predicted"/>
<evidence type="ECO:0000259" key="11">
    <source>
        <dbReference type="Pfam" id="PF07730"/>
    </source>
</evidence>
<keyword evidence="7" id="KW-0067">ATP-binding</keyword>
<dbReference type="GO" id="GO:0005524">
    <property type="term" value="F:ATP binding"/>
    <property type="evidence" value="ECO:0007669"/>
    <property type="project" value="UniProtKB-KW"/>
</dbReference>
<evidence type="ECO:0000256" key="7">
    <source>
        <dbReference type="ARBA" id="ARBA00022840"/>
    </source>
</evidence>
<evidence type="ECO:0000256" key="3">
    <source>
        <dbReference type="ARBA" id="ARBA00022553"/>
    </source>
</evidence>
<feature type="domain" description="Signal transduction histidine kinase subgroup 3 dimerisation and phosphoacceptor" evidence="11">
    <location>
        <begin position="60"/>
        <end position="123"/>
    </location>
</feature>
<dbReference type="PANTHER" id="PTHR24421">
    <property type="entry name" value="NITRATE/NITRITE SENSOR PROTEIN NARX-RELATED"/>
    <property type="match status" value="1"/>
</dbReference>
<dbReference type="Gene3D" id="1.20.5.1930">
    <property type="match status" value="1"/>
</dbReference>
<dbReference type="Pfam" id="PF07730">
    <property type="entry name" value="HisKA_3"/>
    <property type="match status" value="1"/>
</dbReference>
<reference evidence="12" key="1">
    <citation type="journal article" date="2014" name="Int. J. Syst. Evol. Microbiol.">
        <title>Complete genome sequence of Corynebacterium casei LMG S-19264T (=DSM 44701T), isolated from a smear-ripened cheese.</title>
        <authorList>
            <consortium name="US DOE Joint Genome Institute (JGI-PGF)"/>
            <person name="Walter F."/>
            <person name="Albersmeier A."/>
            <person name="Kalinowski J."/>
            <person name="Ruckert C."/>
        </authorList>
    </citation>
    <scope>NUCLEOTIDE SEQUENCE</scope>
    <source>
        <strain evidence="12">CGMCC 1.16548</strain>
    </source>
</reference>
<feature type="transmembrane region" description="Helical" evidence="9">
    <location>
        <begin position="6"/>
        <end position="26"/>
    </location>
</feature>
<dbReference type="CDD" id="cd16917">
    <property type="entry name" value="HATPase_UhpB-NarQ-NarX-like"/>
    <property type="match status" value="1"/>
</dbReference>
<dbReference type="InterPro" id="IPR011712">
    <property type="entry name" value="Sig_transdc_His_kin_sub3_dim/P"/>
</dbReference>
<keyword evidence="9" id="KW-0472">Membrane</keyword>
<sequence>MDAITVALAALAGGLVVVGIVLFVLWRRARRAALRNEFDRTTADRERLDLELTLAEQTSRLRIVRELHELVVHSVSVLISHADGARYAASQDPAVAARSAAVIADTARATLADLRRVMALAREGEAAAGPQPRLSTLRDLFKVMRDAGLEVEFRETGEPIRLKQGAELAIYRILQEALENALAHGGEGTHVLVSFTWSDTLEIVVADDGARAAARREGLDPDEVARDRVSSQEDDLAALTQTPTGRGMTEMRERAELYGGMLNTIVTPGVGFTVTAIFPAVRAHNGIEGVKLGTE</sequence>
<evidence type="ECO:0000313" key="12">
    <source>
        <dbReference type="EMBL" id="GHF07817.1"/>
    </source>
</evidence>
<dbReference type="GO" id="GO:0000155">
    <property type="term" value="F:phosphorelay sensor kinase activity"/>
    <property type="evidence" value="ECO:0007669"/>
    <property type="project" value="InterPro"/>
</dbReference>
<keyword evidence="5" id="KW-0547">Nucleotide-binding</keyword>
<keyword evidence="8" id="KW-0902">Two-component regulatory system</keyword>
<keyword evidence="9" id="KW-1133">Transmembrane helix</keyword>
<dbReference type="InterPro" id="IPR036890">
    <property type="entry name" value="HATPase_C_sf"/>
</dbReference>
<reference evidence="12" key="2">
    <citation type="submission" date="2020-09" db="EMBL/GenBank/DDBJ databases">
        <authorList>
            <person name="Sun Q."/>
            <person name="Zhou Y."/>
        </authorList>
    </citation>
    <scope>NUCLEOTIDE SEQUENCE</scope>
    <source>
        <strain evidence="12">CGMCC 1.16548</strain>
    </source>
</reference>
<accession>A0A8J3LYU2</accession>
<gene>
    <name evidence="12" type="ORF">GCM10011600_05700</name>
</gene>
<dbReference type="Gene3D" id="3.30.565.10">
    <property type="entry name" value="Histidine kinase-like ATPase, C-terminal domain"/>
    <property type="match status" value="1"/>
</dbReference>
<evidence type="ECO:0000256" key="4">
    <source>
        <dbReference type="ARBA" id="ARBA00022679"/>
    </source>
</evidence>
<evidence type="ECO:0000256" key="2">
    <source>
        <dbReference type="ARBA" id="ARBA00012438"/>
    </source>
</evidence>
<organism evidence="12 13">
    <name type="scientific">Pseudolysinimonas yzui</name>
    <dbReference type="NCBI Taxonomy" id="2708254"/>
    <lineage>
        <taxon>Bacteria</taxon>
        <taxon>Bacillati</taxon>
        <taxon>Actinomycetota</taxon>
        <taxon>Actinomycetes</taxon>
        <taxon>Micrococcales</taxon>
        <taxon>Microbacteriaceae</taxon>
        <taxon>Pseudolysinimonas</taxon>
    </lineage>
</organism>
<dbReference type="PANTHER" id="PTHR24421:SF10">
    <property type="entry name" value="NITRATE_NITRITE SENSOR PROTEIN NARQ"/>
    <property type="match status" value="1"/>
</dbReference>
<dbReference type="EC" id="2.7.13.3" evidence="2"/>
<comment type="catalytic activity">
    <reaction evidence="1">
        <text>ATP + protein L-histidine = ADP + protein N-phospho-L-histidine.</text>
        <dbReference type="EC" id="2.7.13.3"/>
    </reaction>
</comment>
<evidence type="ECO:0000313" key="13">
    <source>
        <dbReference type="Proteomes" id="UP000617531"/>
    </source>
</evidence>
<keyword evidence="6" id="KW-0418">Kinase</keyword>
<dbReference type="AlphaFoldDB" id="A0A8J3LYU2"/>
<keyword evidence="3" id="KW-0597">Phosphoprotein</keyword>
<comment type="caution">
    <text evidence="12">The sequence shown here is derived from an EMBL/GenBank/DDBJ whole genome shotgun (WGS) entry which is preliminary data.</text>
</comment>
<dbReference type="GO" id="GO:0016020">
    <property type="term" value="C:membrane"/>
    <property type="evidence" value="ECO:0007669"/>
    <property type="project" value="InterPro"/>
</dbReference>